<evidence type="ECO:0000256" key="7">
    <source>
        <dbReference type="SAM" id="Phobius"/>
    </source>
</evidence>
<evidence type="ECO:0000256" key="5">
    <source>
        <dbReference type="ARBA" id="ARBA00022989"/>
    </source>
</evidence>
<keyword evidence="5 7" id="KW-1133">Transmembrane helix</keyword>
<dbReference type="RefSeq" id="WP_085635476.1">
    <property type="nucleotide sequence ID" value="NZ_JFKC01000002.1"/>
</dbReference>
<dbReference type="Gene3D" id="1.10.287.3510">
    <property type="match status" value="1"/>
</dbReference>
<comment type="caution">
    <text evidence="8">The sequence shown here is derived from an EMBL/GenBank/DDBJ whole genome shotgun (WGS) entry which is preliminary data.</text>
</comment>
<evidence type="ECO:0000256" key="1">
    <source>
        <dbReference type="ARBA" id="ARBA00004651"/>
    </source>
</evidence>
<dbReference type="Proteomes" id="UP000193926">
    <property type="component" value="Unassembled WGS sequence"/>
</dbReference>
<proteinExistence type="inferred from homology"/>
<keyword evidence="3" id="KW-1003">Cell membrane</keyword>
<evidence type="ECO:0000313" key="8">
    <source>
        <dbReference type="EMBL" id="OSQ52597.1"/>
    </source>
</evidence>
<dbReference type="EMBL" id="JFKC01000002">
    <property type="protein sequence ID" value="OSQ52597.1"/>
    <property type="molecule type" value="Genomic_DNA"/>
</dbReference>
<dbReference type="GO" id="GO:0005886">
    <property type="term" value="C:plasma membrane"/>
    <property type="evidence" value="ECO:0007669"/>
    <property type="project" value="UniProtKB-SubCell"/>
</dbReference>
<protein>
    <submittedName>
        <fullName evidence="8">Monovalent cation/H+ antiporter subunit C</fullName>
    </submittedName>
</protein>
<gene>
    <name evidence="8" type="ORF">MGEO_04300</name>
</gene>
<dbReference type="STRING" id="1123756.MGEO_04300"/>
<name>A0A1X4NPD8_9RHOB</name>
<evidence type="ECO:0000256" key="4">
    <source>
        <dbReference type="ARBA" id="ARBA00022692"/>
    </source>
</evidence>
<dbReference type="InterPro" id="IPR039428">
    <property type="entry name" value="NUOK/Mnh_C1-like"/>
</dbReference>
<evidence type="ECO:0000256" key="3">
    <source>
        <dbReference type="ARBA" id="ARBA00022475"/>
    </source>
</evidence>
<organism evidence="8 9">
    <name type="scientific">Marivita geojedonensis</name>
    <dbReference type="NCBI Taxonomy" id="1123756"/>
    <lineage>
        <taxon>Bacteria</taxon>
        <taxon>Pseudomonadati</taxon>
        <taxon>Pseudomonadota</taxon>
        <taxon>Alphaproteobacteria</taxon>
        <taxon>Rhodobacterales</taxon>
        <taxon>Roseobacteraceae</taxon>
        <taxon>Marivita</taxon>
    </lineage>
</organism>
<dbReference type="InterPro" id="IPR050601">
    <property type="entry name" value="CPA3_antiporter_subunitC"/>
</dbReference>
<keyword evidence="4 7" id="KW-0812">Transmembrane</keyword>
<comment type="subcellular location">
    <subcellularLocation>
        <location evidence="1">Cell membrane</location>
        <topology evidence="1">Multi-pass membrane protein</topology>
    </subcellularLocation>
</comment>
<feature type="transmembrane region" description="Helical" evidence="7">
    <location>
        <begin position="28"/>
        <end position="50"/>
    </location>
</feature>
<feature type="transmembrane region" description="Helical" evidence="7">
    <location>
        <begin position="6"/>
        <end position="21"/>
    </location>
</feature>
<dbReference type="NCBIfam" id="NF009301">
    <property type="entry name" value="PRK12658.1"/>
    <property type="match status" value="1"/>
</dbReference>
<sequence length="119" mass="12608">MEFLFAITIGVLVAAAVYLMLSNHLLRFIFGLVLISNAANLTIFVAGRLTDGAPPLIPEGADAPTLAANALPQALVLTAIVIGFGLFAFAIVLVFRAWTSLNSLTPDDMRLAEPEEAPK</sequence>
<feature type="transmembrane region" description="Helical" evidence="7">
    <location>
        <begin position="70"/>
        <end position="95"/>
    </location>
</feature>
<reference evidence="8 9" key="1">
    <citation type="submission" date="2014-03" db="EMBL/GenBank/DDBJ databases">
        <title>The draft genome sequence of Marivita geojedonensis KCTC 23882.</title>
        <authorList>
            <person name="Lai Q."/>
            <person name="Shao Z."/>
        </authorList>
    </citation>
    <scope>NUCLEOTIDE SEQUENCE [LARGE SCALE GENOMIC DNA]</scope>
    <source>
        <strain evidence="8 9">DPG-138</strain>
    </source>
</reference>
<evidence type="ECO:0000256" key="2">
    <source>
        <dbReference type="ARBA" id="ARBA00010388"/>
    </source>
</evidence>
<keyword evidence="6 7" id="KW-0472">Membrane</keyword>
<comment type="similarity">
    <text evidence="2">Belongs to the CPA3 antiporters (TC 2.A.63) subunit C family.</text>
</comment>
<evidence type="ECO:0000313" key="9">
    <source>
        <dbReference type="Proteomes" id="UP000193926"/>
    </source>
</evidence>
<dbReference type="PANTHER" id="PTHR34583:SF2">
    <property type="entry name" value="ANTIPORTER SUBUNIT MNHC2-RELATED"/>
    <property type="match status" value="1"/>
</dbReference>
<dbReference type="AlphaFoldDB" id="A0A1X4NPD8"/>
<dbReference type="OrthoDB" id="9799219at2"/>
<keyword evidence="9" id="KW-1185">Reference proteome</keyword>
<evidence type="ECO:0000256" key="6">
    <source>
        <dbReference type="ARBA" id="ARBA00023136"/>
    </source>
</evidence>
<dbReference type="PANTHER" id="PTHR34583">
    <property type="entry name" value="ANTIPORTER SUBUNIT MNHC2-RELATED"/>
    <property type="match status" value="1"/>
</dbReference>
<dbReference type="Pfam" id="PF00420">
    <property type="entry name" value="Oxidored_q2"/>
    <property type="match status" value="1"/>
</dbReference>
<accession>A0A1X4NPD8</accession>